<sequence length="246" mass="28441">MRTRSRRRVRPIRLDDGYGACQGLKSSWPRGWGLAREWAGLTGWDPSAALGPRGGRCALLAVWNSRLLSAGSLCPHPFSAGRRFSFSFALAWRLSEQDTDYKAVPLKIGEGEEYMLALKQELRETMKRMPYFIETQEEKQDIERYSKRYMKVYKEEWIPDFALPSAGPKELEKKDDGEKSDEENEEKEGSKDKSKEGDEDEDEDAEEQEEYDEEEQEEENDYINSYFDNGDDFGADSDDNMDEATY</sequence>
<dbReference type="GO" id="GO:0005666">
    <property type="term" value="C:RNA polymerase III complex"/>
    <property type="evidence" value="ECO:0007669"/>
    <property type="project" value="TreeGrafter"/>
</dbReference>
<dbReference type="InterPro" id="IPR024661">
    <property type="entry name" value="RNA_pol_III_Rpc31"/>
</dbReference>
<feature type="region of interest" description="Disordered" evidence="4">
    <location>
        <begin position="164"/>
        <end position="246"/>
    </location>
</feature>
<accession>L9JPY8</accession>
<dbReference type="GO" id="GO:0008283">
    <property type="term" value="P:cell population proliferation"/>
    <property type="evidence" value="ECO:0007669"/>
    <property type="project" value="TreeGrafter"/>
</dbReference>
<dbReference type="EMBL" id="KB320957">
    <property type="protein sequence ID" value="ELW52329.1"/>
    <property type="molecule type" value="Genomic_DNA"/>
</dbReference>
<dbReference type="InParanoid" id="L9JPY8"/>
<dbReference type="PANTHER" id="PTHR15367">
    <property type="entry name" value="DNA-DIRECTED RNA POLYMERASE III"/>
    <property type="match status" value="1"/>
</dbReference>
<evidence type="ECO:0000256" key="2">
    <source>
        <dbReference type="ARBA" id="ARBA00008352"/>
    </source>
</evidence>
<name>L9JPY8_TUPCH</name>
<reference evidence="6" key="1">
    <citation type="submission" date="2012-07" db="EMBL/GenBank/DDBJ databases">
        <title>Genome of the Chinese tree shrew, a rising model animal genetically related to primates.</title>
        <authorList>
            <person name="Zhang G."/>
            <person name="Fan Y."/>
            <person name="Yao Y."/>
            <person name="Huang Z."/>
        </authorList>
    </citation>
    <scope>NUCLEOTIDE SEQUENCE [LARGE SCALE GENOMIC DNA]</scope>
</reference>
<proteinExistence type="inferred from homology"/>
<dbReference type="Pfam" id="PF11705">
    <property type="entry name" value="RNA_pol_3_Rpc31"/>
    <property type="match status" value="1"/>
</dbReference>
<feature type="compositionally biased region" description="Acidic residues" evidence="4">
    <location>
        <begin position="197"/>
        <end position="221"/>
    </location>
</feature>
<evidence type="ECO:0000313" key="6">
    <source>
        <dbReference type="Proteomes" id="UP000011518"/>
    </source>
</evidence>
<comment type="subcellular location">
    <subcellularLocation>
        <location evidence="1">Nucleus</location>
    </subcellularLocation>
</comment>
<gene>
    <name evidence="5" type="ORF">TREES_T100012171</name>
</gene>
<organism evidence="5 6">
    <name type="scientific">Tupaia chinensis</name>
    <name type="common">Chinese tree shrew</name>
    <name type="synonym">Tupaia belangeri chinensis</name>
    <dbReference type="NCBI Taxonomy" id="246437"/>
    <lineage>
        <taxon>Eukaryota</taxon>
        <taxon>Metazoa</taxon>
        <taxon>Chordata</taxon>
        <taxon>Craniata</taxon>
        <taxon>Vertebrata</taxon>
        <taxon>Euteleostomi</taxon>
        <taxon>Mammalia</taxon>
        <taxon>Eutheria</taxon>
        <taxon>Euarchontoglires</taxon>
        <taxon>Scandentia</taxon>
        <taxon>Tupaiidae</taxon>
        <taxon>Tupaia</taxon>
    </lineage>
</organism>
<dbReference type="STRING" id="246437.L9JPY8"/>
<evidence type="ECO:0000256" key="1">
    <source>
        <dbReference type="ARBA" id="ARBA00004123"/>
    </source>
</evidence>
<dbReference type="GO" id="GO:0006383">
    <property type="term" value="P:transcription by RNA polymerase III"/>
    <property type="evidence" value="ECO:0007669"/>
    <property type="project" value="InterPro"/>
</dbReference>
<feature type="compositionally biased region" description="Basic and acidic residues" evidence="4">
    <location>
        <begin position="187"/>
        <end position="196"/>
    </location>
</feature>
<keyword evidence="5" id="KW-0240">DNA-directed RNA polymerase</keyword>
<dbReference type="AlphaFoldDB" id="L9JPY8"/>
<feature type="compositionally biased region" description="Acidic residues" evidence="4">
    <location>
        <begin position="229"/>
        <end position="246"/>
    </location>
</feature>
<evidence type="ECO:0000256" key="3">
    <source>
        <dbReference type="ARBA" id="ARBA00023242"/>
    </source>
</evidence>
<keyword evidence="6" id="KW-1185">Reference proteome</keyword>
<comment type="similarity">
    <text evidence="2">Belongs to the eukaryotic RPC7 RNA polymerase subunit family.</text>
</comment>
<protein>
    <submittedName>
        <fullName evidence="5">DNA-directed RNA polymerase III subunit RPC7</fullName>
    </submittedName>
</protein>
<evidence type="ECO:0000256" key="4">
    <source>
        <dbReference type="SAM" id="MobiDB-lite"/>
    </source>
</evidence>
<keyword evidence="3" id="KW-0539">Nucleus</keyword>
<dbReference type="PANTHER" id="PTHR15367:SF3">
    <property type="entry name" value="DNA-DIRECTED RNA POLYMERASE III SUBUNIT RPC7"/>
    <property type="match status" value="1"/>
</dbReference>
<dbReference type="Proteomes" id="UP000011518">
    <property type="component" value="Unassembled WGS sequence"/>
</dbReference>
<evidence type="ECO:0000313" key="5">
    <source>
        <dbReference type="EMBL" id="ELW52329.1"/>
    </source>
</evidence>
<keyword evidence="5" id="KW-0804">Transcription</keyword>
<reference evidence="6" key="2">
    <citation type="journal article" date="2013" name="Nat. Commun.">
        <title>Genome of the Chinese tree shrew.</title>
        <authorList>
            <person name="Fan Y."/>
            <person name="Huang Z.Y."/>
            <person name="Cao C.C."/>
            <person name="Chen C.S."/>
            <person name="Chen Y.X."/>
            <person name="Fan D.D."/>
            <person name="He J."/>
            <person name="Hou H.L."/>
            <person name="Hu L."/>
            <person name="Hu X.T."/>
            <person name="Jiang X.T."/>
            <person name="Lai R."/>
            <person name="Lang Y.S."/>
            <person name="Liang B."/>
            <person name="Liao S.G."/>
            <person name="Mu D."/>
            <person name="Ma Y.Y."/>
            <person name="Niu Y.Y."/>
            <person name="Sun X.Q."/>
            <person name="Xia J.Q."/>
            <person name="Xiao J."/>
            <person name="Xiong Z.Q."/>
            <person name="Xu L."/>
            <person name="Yang L."/>
            <person name="Zhang Y."/>
            <person name="Zhao W."/>
            <person name="Zhao X.D."/>
            <person name="Zheng Y.T."/>
            <person name="Zhou J.M."/>
            <person name="Zhu Y.B."/>
            <person name="Zhang G.J."/>
            <person name="Wang J."/>
            <person name="Yao Y.G."/>
        </authorList>
    </citation>
    <scope>NUCLEOTIDE SEQUENCE [LARGE SCALE GENOMIC DNA]</scope>
</reference>